<dbReference type="Pfam" id="PF00082">
    <property type="entry name" value="Peptidase_S8"/>
    <property type="match status" value="1"/>
</dbReference>
<dbReference type="GO" id="GO:0006508">
    <property type="term" value="P:proteolysis"/>
    <property type="evidence" value="ECO:0007669"/>
    <property type="project" value="UniProtKB-KW"/>
</dbReference>
<dbReference type="STRING" id="2903.R1EKV2"/>
<feature type="binding site" evidence="1">
    <location>
        <position position="295"/>
    </location>
    <ligand>
        <name>Ca(2+)</name>
        <dbReference type="ChEBI" id="CHEBI:29108"/>
    </ligand>
</feature>
<keyword evidence="1" id="KW-0720">Serine protease</keyword>
<dbReference type="PaxDb" id="2903-EOD27290"/>
<dbReference type="Proteomes" id="UP000013827">
    <property type="component" value="Unassembled WGS sequence"/>
</dbReference>
<feature type="binding site" evidence="1">
    <location>
        <position position="294"/>
    </location>
    <ligand>
        <name>Ca(2+)</name>
        <dbReference type="ChEBI" id="CHEBI:29108"/>
    </ligand>
</feature>
<dbReference type="GO" id="GO:0008240">
    <property type="term" value="F:tripeptidyl-peptidase activity"/>
    <property type="evidence" value="ECO:0007669"/>
    <property type="project" value="TreeGrafter"/>
</dbReference>
<dbReference type="InterPro" id="IPR050819">
    <property type="entry name" value="Tripeptidyl-peptidase_I"/>
</dbReference>
<dbReference type="InterPro" id="IPR000209">
    <property type="entry name" value="Peptidase_S8/S53_dom"/>
</dbReference>
<keyword evidence="1" id="KW-0378">Hydrolase</keyword>
<dbReference type="GO" id="GO:0004252">
    <property type="term" value="F:serine-type endopeptidase activity"/>
    <property type="evidence" value="ECO:0007669"/>
    <property type="project" value="UniProtKB-UniRule"/>
</dbReference>
<dbReference type="PANTHER" id="PTHR14218">
    <property type="entry name" value="PROTEASE S8 TRIPEPTIDYL PEPTIDASE I CLN2"/>
    <property type="match status" value="1"/>
</dbReference>
<dbReference type="PROSITE" id="PS51695">
    <property type="entry name" value="SEDOLISIN"/>
    <property type="match status" value="1"/>
</dbReference>
<accession>A0A0D3JUV5</accession>
<feature type="active site" description="Charge relay system" evidence="1">
    <location>
        <position position="47"/>
    </location>
</feature>
<dbReference type="AlphaFoldDB" id="A0A0D3JUV5"/>
<dbReference type="KEGG" id="ehx:EMIHUDRAFT_236003"/>
<reference evidence="3" key="2">
    <citation type="submission" date="2024-10" db="UniProtKB">
        <authorList>
            <consortium name="EnsemblProtists"/>
        </authorList>
    </citation>
    <scope>IDENTIFICATION</scope>
</reference>
<name>A0A0D3JUV5_EMIH1</name>
<feature type="active site" description="Charge relay system" evidence="1">
    <location>
        <position position="43"/>
    </location>
</feature>
<evidence type="ECO:0000313" key="4">
    <source>
        <dbReference type="Proteomes" id="UP000013827"/>
    </source>
</evidence>
<dbReference type="GeneID" id="17272835"/>
<evidence type="ECO:0000256" key="1">
    <source>
        <dbReference type="PROSITE-ProRule" id="PRU01032"/>
    </source>
</evidence>
<organism evidence="3 4">
    <name type="scientific">Emiliania huxleyi (strain CCMP1516)</name>
    <dbReference type="NCBI Taxonomy" id="280463"/>
    <lineage>
        <taxon>Eukaryota</taxon>
        <taxon>Haptista</taxon>
        <taxon>Haptophyta</taxon>
        <taxon>Prymnesiophyceae</taxon>
        <taxon>Isochrysidales</taxon>
        <taxon>Noelaerhabdaceae</taxon>
        <taxon>Emiliania</taxon>
    </lineage>
</organism>
<dbReference type="PANTHER" id="PTHR14218:SF15">
    <property type="entry name" value="TRIPEPTIDYL-PEPTIDASE 1"/>
    <property type="match status" value="1"/>
</dbReference>
<proteinExistence type="predicted"/>
<keyword evidence="4" id="KW-1185">Reference proteome</keyword>
<dbReference type="InterPro" id="IPR036852">
    <property type="entry name" value="Peptidase_S8/S53_dom_sf"/>
</dbReference>
<feature type="binding site" evidence="1">
    <location>
        <position position="324"/>
    </location>
    <ligand>
        <name>Ca(2+)</name>
        <dbReference type="ChEBI" id="CHEBI:29108"/>
    </ligand>
</feature>
<keyword evidence="1" id="KW-0106">Calcium</keyword>
<dbReference type="RefSeq" id="XP_005779719.1">
    <property type="nucleotide sequence ID" value="XM_005779662.1"/>
</dbReference>
<comment type="cofactor">
    <cofactor evidence="1">
        <name>Ca(2+)</name>
        <dbReference type="ChEBI" id="CHEBI:29108"/>
    </cofactor>
    <text evidence="1">Binds 1 Ca(2+) ion per subunit.</text>
</comment>
<sequence length="348" mass="37267">MWRYQGRAQNTRNGSTIRIVNVDNSNPMPECDKSPGLCTSVDEVQLDVSTALGISPKSSIDIVYSRGVTDQIFNFLLNQTDGPPDVLSISYGVDVAKLTHSQIKSYNHAAAALTAAGTTIVVSSGDDGARGLLKNSDICEALSVQIPAILENVVAVGATQLPFPLASGGGGKEQAATCSGVVPCPGDEEAGWSGGGFFDRHFVDGVKWPDGDLEAIPSVPEWQKEAIQNWSIKYQEEIKLQEFKALSEVEQHGTSASAPLFAAMVANAKAKLKPEQRLGFINRAMYNRRELFNDVMEGGNSNGFQIEENCAGVKGAQYWSAVEGWDPVTGLGSITQDNLQIIMSGQQP</sequence>
<keyword evidence="1" id="KW-0645">Protease</keyword>
<dbReference type="HOGENOM" id="CLU_797936_0_0_1"/>
<feature type="active site" description="Charge relay system" evidence="1">
    <location>
        <position position="255"/>
    </location>
</feature>
<dbReference type="InterPro" id="IPR030400">
    <property type="entry name" value="Sedolisin_dom"/>
</dbReference>
<dbReference type="Gene3D" id="3.40.50.200">
    <property type="entry name" value="Peptidase S8/S53 domain"/>
    <property type="match status" value="1"/>
</dbReference>
<keyword evidence="1" id="KW-0479">Metal-binding</keyword>
<dbReference type="GO" id="GO:0046872">
    <property type="term" value="F:metal ion binding"/>
    <property type="evidence" value="ECO:0007669"/>
    <property type="project" value="UniProtKB-UniRule"/>
</dbReference>
<feature type="binding site" evidence="1">
    <location>
        <position position="326"/>
    </location>
    <ligand>
        <name>Ca(2+)</name>
        <dbReference type="ChEBI" id="CHEBI:29108"/>
    </ligand>
</feature>
<reference evidence="4" key="1">
    <citation type="journal article" date="2013" name="Nature">
        <title>Pan genome of the phytoplankton Emiliania underpins its global distribution.</title>
        <authorList>
            <person name="Read B.A."/>
            <person name="Kegel J."/>
            <person name="Klute M.J."/>
            <person name="Kuo A."/>
            <person name="Lefebvre S.C."/>
            <person name="Maumus F."/>
            <person name="Mayer C."/>
            <person name="Miller J."/>
            <person name="Monier A."/>
            <person name="Salamov A."/>
            <person name="Young J."/>
            <person name="Aguilar M."/>
            <person name="Claverie J.M."/>
            <person name="Frickenhaus S."/>
            <person name="Gonzalez K."/>
            <person name="Herman E.K."/>
            <person name="Lin Y.C."/>
            <person name="Napier J."/>
            <person name="Ogata H."/>
            <person name="Sarno A.F."/>
            <person name="Shmutz J."/>
            <person name="Schroeder D."/>
            <person name="de Vargas C."/>
            <person name="Verret F."/>
            <person name="von Dassow P."/>
            <person name="Valentin K."/>
            <person name="Van de Peer Y."/>
            <person name="Wheeler G."/>
            <person name="Dacks J.B."/>
            <person name="Delwiche C.F."/>
            <person name="Dyhrman S.T."/>
            <person name="Glockner G."/>
            <person name="John U."/>
            <person name="Richards T."/>
            <person name="Worden A.Z."/>
            <person name="Zhang X."/>
            <person name="Grigoriev I.V."/>
            <person name="Allen A.E."/>
            <person name="Bidle K."/>
            <person name="Borodovsky M."/>
            <person name="Bowler C."/>
            <person name="Brownlee C."/>
            <person name="Cock J.M."/>
            <person name="Elias M."/>
            <person name="Gladyshev V.N."/>
            <person name="Groth M."/>
            <person name="Guda C."/>
            <person name="Hadaegh A."/>
            <person name="Iglesias-Rodriguez M.D."/>
            <person name="Jenkins J."/>
            <person name="Jones B.M."/>
            <person name="Lawson T."/>
            <person name="Leese F."/>
            <person name="Lindquist E."/>
            <person name="Lobanov A."/>
            <person name="Lomsadze A."/>
            <person name="Malik S.B."/>
            <person name="Marsh M.E."/>
            <person name="Mackinder L."/>
            <person name="Mock T."/>
            <person name="Mueller-Roeber B."/>
            <person name="Pagarete A."/>
            <person name="Parker M."/>
            <person name="Probert I."/>
            <person name="Quesneville H."/>
            <person name="Raines C."/>
            <person name="Rensing S.A."/>
            <person name="Riano-Pachon D.M."/>
            <person name="Richier S."/>
            <person name="Rokitta S."/>
            <person name="Shiraiwa Y."/>
            <person name="Soanes D.M."/>
            <person name="van der Giezen M."/>
            <person name="Wahlund T.M."/>
            <person name="Williams B."/>
            <person name="Wilson W."/>
            <person name="Wolfe G."/>
            <person name="Wurch L.L."/>
        </authorList>
    </citation>
    <scope>NUCLEOTIDE SEQUENCE</scope>
</reference>
<dbReference type="EnsemblProtists" id="EOD27290">
    <property type="protein sequence ID" value="EOD27290"/>
    <property type="gene ID" value="EMIHUDRAFT_236003"/>
</dbReference>
<protein>
    <recommendedName>
        <fullName evidence="2">Peptidase S53 domain-containing protein</fullName>
    </recommendedName>
</protein>
<dbReference type="SUPFAM" id="SSF52743">
    <property type="entry name" value="Subtilisin-like"/>
    <property type="match status" value="1"/>
</dbReference>
<evidence type="ECO:0000313" key="3">
    <source>
        <dbReference type="EnsemblProtists" id="EOD27290"/>
    </source>
</evidence>
<evidence type="ECO:0000259" key="2">
    <source>
        <dbReference type="PROSITE" id="PS51695"/>
    </source>
</evidence>
<feature type="domain" description="Peptidase S53" evidence="2">
    <location>
        <begin position="1"/>
        <end position="346"/>
    </location>
</feature>